<organism evidence="2 3">
    <name type="scientific">Schistosoma mattheei</name>
    <dbReference type="NCBI Taxonomy" id="31246"/>
    <lineage>
        <taxon>Eukaryota</taxon>
        <taxon>Metazoa</taxon>
        <taxon>Spiralia</taxon>
        <taxon>Lophotrochozoa</taxon>
        <taxon>Platyhelminthes</taxon>
        <taxon>Trematoda</taxon>
        <taxon>Digenea</taxon>
        <taxon>Strigeidida</taxon>
        <taxon>Schistosomatoidea</taxon>
        <taxon>Schistosomatidae</taxon>
        <taxon>Schistosoma</taxon>
    </lineage>
</organism>
<sequence length="187" mass="21120">MDELDATKRFGLRRCPGTSISYTSTNAGPDSSVSGASVSVGDNIHMEKARSSTTTQRTQTKSHLIKMLWRSCTLSHILVASSLKLYDLIAGRSGPQEASSQGMDLYRNTEQNRRKEEQEEDLGEGTIADGVERTPHQESKERRCEQMWKVQRHHITVSTRESLRQCFAGSDERRSRRLTSRSTSWIS</sequence>
<accession>A0A183Q313</accession>
<proteinExistence type="predicted"/>
<feature type="compositionally biased region" description="Basic and acidic residues" evidence="1">
    <location>
        <begin position="130"/>
        <end position="141"/>
    </location>
</feature>
<reference evidence="2 3" key="1">
    <citation type="submission" date="2018-11" db="EMBL/GenBank/DDBJ databases">
        <authorList>
            <consortium name="Pathogen Informatics"/>
        </authorList>
    </citation>
    <scope>NUCLEOTIDE SEQUENCE [LARGE SCALE GENOMIC DNA]</scope>
    <source>
        <strain>Denwood</strain>
        <strain evidence="3">Zambia</strain>
    </source>
</reference>
<dbReference type="EMBL" id="UZAL01045957">
    <property type="protein sequence ID" value="VDP83859.1"/>
    <property type="molecule type" value="Genomic_DNA"/>
</dbReference>
<feature type="region of interest" description="Disordered" evidence="1">
    <location>
        <begin position="93"/>
        <end position="141"/>
    </location>
</feature>
<dbReference type="AlphaFoldDB" id="A0A183Q313"/>
<keyword evidence="3" id="KW-1185">Reference proteome</keyword>
<feature type="compositionally biased region" description="Low complexity" evidence="1">
    <location>
        <begin position="27"/>
        <end position="38"/>
    </location>
</feature>
<feature type="region of interest" description="Disordered" evidence="1">
    <location>
        <begin position="18"/>
        <end position="38"/>
    </location>
</feature>
<gene>
    <name evidence="2" type="ORF">SMTD_LOCUS20999</name>
</gene>
<evidence type="ECO:0000313" key="3">
    <source>
        <dbReference type="Proteomes" id="UP000269396"/>
    </source>
</evidence>
<dbReference type="Proteomes" id="UP000269396">
    <property type="component" value="Unassembled WGS sequence"/>
</dbReference>
<protein>
    <submittedName>
        <fullName evidence="2">Uncharacterized protein</fullName>
    </submittedName>
</protein>
<evidence type="ECO:0000256" key="1">
    <source>
        <dbReference type="SAM" id="MobiDB-lite"/>
    </source>
</evidence>
<evidence type="ECO:0000313" key="2">
    <source>
        <dbReference type="EMBL" id="VDP83859.1"/>
    </source>
</evidence>
<name>A0A183Q313_9TREM</name>